<evidence type="ECO:0000256" key="1">
    <source>
        <dbReference type="SAM" id="MobiDB-lite"/>
    </source>
</evidence>
<keyword evidence="3" id="KW-1185">Reference proteome</keyword>
<organism evidence="2 3">
    <name type="scientific">Streptomyces brasiliensis</name>
    <dbReference type="NCBI Taxonomy" id="1954"/>
    <lineage>
        <taxon>Bacteria</taxon>
        <taxon>Bacillati</taxon>
        <taxon>Actinomycetota</taxon>
        <taxon>Actinomycetes</taxon>
        <taxon>Kitasatosporales</taxon>
        <taxon>Streptomycetaceae</taxon>
        <taxon>Streptomyces</taxon>
    </lineage>
</organism>
<dbReference type="AlphaFoldDB" id="A0A917P3B6"/>
<dbReference type="Proteomes" id="UP000657574">
    <property type="component" value="Unassembled WGS sequence"/>
</dbReference>
<gene>
    <name evidence="2" type="ORF">GCM10010121_082950</name>
</gene>
<evidence type="ECO:0000313" key="3">
    <source>
        <dbReference type="Proteomes" id="UP000657574"/>
    </source>
</evidence>
<protein>
    <submittedName>
        <fullName evidence="2">Uncharacterized protein</fullName>
    </submittedName>
</protein>
<evidence type="ECO:0000313" key="2">
    <source>
        <dbReference type="EMBL" id="GGJ59702.1"/>
    </source>
</evidence>
<accession>A0A917P3B6</accession>
<proteinExistence type="predicted"/>
<feature type="region of interest" description="Disordered" evidence="1">
    <location>
        <begin position="18"/>
        <end position="108"/>
    </location>
</feature>
<sequence>MASLRQLTGMAKSDTVAFLKTDDGEMDGPSAGRCPDRDPSRSKPRNPQPPTVGMRRPPREVRPPGTHPALDPAPVKQAGSRASGAVAWRRQRVKGAPRPARRTVALSA</sequence>
<reference evidence="2" key="2">
    <citation type="submission" date="2020-09" db="EMBL/GenBank/DDBJ databases">
        <authorList>
            <person name="Sun Q."/>
            <person name="Ohkuma M."/>
        </authorList>
    </citation>
    <scope>NUCLEOTIDE SEQUENCE</scope>
    <source>
        <strain evidence="2">JCM 3086</strain>
    </source>
</reference>
<feature type="compositionally biased region" description="Basic residues" evidence="1">
    <location>
        <begin position="89"/>
        <end position="101"/>
    </location>
</feature>
<dbReference type="EMBL" id="BMQA01000061">
    <property type="protein sequence ID" value="GGJ59702.1"/>
    <property type="molecule type" value="Genomic_DNA"/>
</dbReference>
<reference evidence="2" key="1">
    <citation type="journal article" date="2014" name="Int. J. Syst. Evol. Microbiol.">
        <title>Complete genome sequence of Corynebacterium casei LMG S-19264T (=DSM 44701T), isolated from a smear-ripened cheese.</title>
        <authorList>
            <consortium name="US DOE Joint Genome Institute (JGI-PGF)"/>
            <person name="Walter F."/>
            <person name="Albersmeier A."/>
            <person name="Kalinowski J."/>
            <person name="Ruckert C."/>
        </authorList>
    </citation>
    <scope>NUCLEOTIDE SEQUENCE</scope>
    <source>
        <strain evidence="2">JCM 3086</strain>
    </source>
</reference>
<comment type="caution">
    <text evidence="2">The sequence shown here is derived from an EMBL/GenBank/DDBJ whole genome shotgun (WGS) entry which is preliminary data.</text>
</comment>
<name>A0A917P3B6_9ACTN</name>